<protein>
    <recommendedName>
        <fullName evidence="3">Retrotransposon gag domain-containing protein</fullName>
    </recommendedName>
</protein>
<dbReference type="AlphaFoldDB" id="A0A8J4GT14"/>
<reference evidence="1" key="1">
    <citation type="journal article" date="2021" name="Proc. Natl. Acad. Sci. U.S.A.">
        <title>Three genomes in the algal genus Volvox reveal the fate of a haploid sex-determining region after a transition to homothallism.</title>
        <authorList>
            <person name="Yamamoto K."/>
            <person name="Hamaji T."/>
            <person name="Kawai-Toyooka H."/>
            <person name="Matsuzaki R."/>
            <person name="Takahashi F."/>
            <person name="Nishimura Y."/>
            <person name="Kawachi M."/>
            <person name="Noguchi H."/>
            <person name="Minakuchi Y."/>
            <person name="Umen J.G."/>
            <person name="Toyoda A."/>
            <person name="Nozaki H."/>
        </authorList>
    </citation>
    <scope>NUCLEOTIDE SEQUENCE</scope>
    <source>
        <strain evidence="1">NIES-3785</strain>
    </source>
</reference>
<proteinExistence type="predicted"/>
<comment type="caution">
    <text evidence="1">The sequence shown here is derived from an EMBL/GenBank/DDBJ whole genome shotgun (WGS) entry which is preliminary data.</text>
</comment>
<accession>A0A8J4GT14</accession>
<dbReference type="EMBL" id="BNCQ01000057">
    <property type="protein sequence ID" value="GIM14499.1"/>
    <property type="molecule type" value="Genomic_DNA"/>
</dbReference>
<organism evidence="1 2">
    <name type="scientific">Volvox reticuliferus</name>
    <dbReference type="NCBI Taxonomy" id="1737510"/>
    <lineage>
        <taxon>Eukaryota</taxon>
        <taxon>Viridiplantae</taxon>
        <taxon>Chlorophyta</taxon>
        <taxon>core chlorophytes</taxon>
        <taxon>Chlorophyceae</taxon>
        <taxon>CS clade</taxon>
        <taxon>Chlamydomonadales</taxon>
        <taxon>Volvocaceae</taxon>
        <taxon>Volvox</taxon>
    </lineage>
</organism>
<gene>
    <name evidence="1" type="ORF">Vretimale_17441</name>
</gene>
<dbReference type="Proteomes" id="UP000722791">
    <property type="component" value="Unassembled WGS sequence"/>
</dbReference>
<evidence type="ECO:0000313" key="2">
    <source>
        <dbReference type="Proteomes" id="UP000722791"/>
    </source>
</evidence>
<name>A0A8J4GT14_9CHLO</name>
<evidence type="ECO:0008006" key="3">
    <source>
        <dbReference type="Google" id="ProtNLM"/>
    </source>
</evidence>
<evidence type="ECO:0000313" key="1">
    <source>
        <dbReference type="EMBL" id="GIM14499.1"/>
    </source>
</evidence>
<sequence length="144" mass="16042">MYVVDGVRDPHVLLDPRTPVHPTVPIAAAEAGPVGCEEQRGPFAAPPRQGRFDDEGEVIKLSIPVPKLDIPHDMKQKNAERSIADTTRAYLRDIRMYLQLVRGGDRDAAKCLLVGNTLGGVAKTWYDQWTLARRTYTFDELTDA</sequence>